<feature type="transmembrane region" description="Helical" evidence="4">
    <location>
        <begin position="364"/>
        <end position="384"/>
    </location>
</feature>
<feature type="transmembrane region" description="Helical" evidence="4">
    <location>
        <begin position="12"/>
        <end position="29"/>
    </location>
</feature>
<proteinExistence type="predicted"/>
<feature type="transmembrane region" description="Helical" evidence="4">
    <location>
        <begin position="76"/>
        <end position="95"/>
    </location>
</feature>
<keyword evidence="2 4" id="KW-1133">Transmembrane helix</keyword>
<feature type="transmembrane region" description="Helical" evidence="4">
    <location>
        <begin position="304"/>
        <end position="324"/>
    </location>
</feature>
<dbReference type="GO" id="GO:0022857">
    <property type="term" value="F:transmembrane transporter activity"/>
    <property type="evidence" value="ECO:0007669"/>
    <property type="project" value="InterPro"/>
</dbReference>
<dbReference type="PANTHER" id="PTHR42910">
    <property type="entry name" value="TRANSPORTER SCO4007-RELATED"/>
    <property type="match status" value="1"/>
</dbReference>
<dbReference type="EMBL" id="CP065668">
    <property type="protein sequence ID" value="QPS09967.1"/>
    <property type="molecule type" value="Genomic_DNA"/>
</dbReference>
<dbReference type="PROSITE" id="PS50850">
    <property type="entry name" value="MFS"/>
    <property type="match status" value="1"/>
</dbReference>
<dbReference type="Pfam" id="PF07690">
    <property type="entry name" value="MFS_1"/>
    <property type="match status" value="1"/>
</dbReference>
<dbReference type="InterPro" id="IPR011701">
    <property type="entry name" value="MFS"/>
</dbReference>
<dbReference type="InterPro" id="IPR020846">
    <property type="entry name" value="MFS_dom"/>
</dbReference>
<gene>
    <name evidence="6" type="ORF">I6G66_08205</name>
</gene>
<dbReference type="RefSeq" id="WP_197956686.1">
    <property type="nucleotide sequence ID" value="NZ_CP065668.1"/>
</dbReference>
<feature type="domain" description="Major facilitator superfamily (MFS) profile" evidence="5">
    <location>
        <begin position="1"/>
        <end position="398"/>
    </location>
</feature>
<feature type="transmembrane region" description="Helical" evidence="4">
    <location>
        <begin position="49"/>
        <end position="69"/>
    </location>
</feature>
<feature type="transmembrane region" description="Helical" evidence="4">
    <location>
        <begin position="135"/>
        <end position="154"/>
    </location>
</feature>
<feature type="transmembrane region" description="Helical" evidence="4">
    <location>
        <begin position="216"/>
        <end position="237"/>
    </location>
</feature>
<name>A0A7T2S7F0_DELAC</name>
<keyword evidence="3 4" id="KW-0472">Membrane</keyword>
<sequence length="400" mass="41882">MNKTVALSKFQISVACLITCVAVASVYWTQTVLLEVGVAFSVTAAQARLAFGACSIAYAIAFFLVAPLADRISARSLAQFGLAATAIAASISASLNSFHAYIAIVILHGGFAAAVPAAMFALMSRVARKERLGSYFGFLIAASVVGITIGRVAMGWLATLFGFREGLLIGAVALLIAMGLAQALPKEDMTRKTRFMDFPIMYLKTVRILVNPVSSWLYLIGFLLFSGYLGVITFLTLRLQQAPFLLDGSAIGAVSLAGLSAVLGAPISGGITSRIGSFQIALAGLACVFVGVVCIFVAQSIAAVVVGVFLIFLGVFACQPAMLVRLSERVGSENRGAASSLYMLTCLGAGGGASVALGPVWSNYGWRGVSIVCGVAIVLGMAALKWDAYLFTTRRHIRDS</sequence>
<evidence type="ECO:0000313" key="6">
    <source>
        <dbReference type="EMBL" id="QPS09967.1"/>
    </source>
</evidence>
<organism evidence="6 7">
    <name type="scientific">Delftia acidovorans</name>
    <name type="common">Pseudomonas acidovorans</name>
    <name type="synonym">Comamonas acidovorans</name>
    <dbReference type="NCBI Taxonomy" id="80866"/>
    <lineage>
        <taxon>Bacteria</taxon>
        <taxon>Pseudomonadati</taxon>
        <taxon>Pseudomonadota</taxon>
        <taxon>Betaproteobacteria</taxon>
        <taxon>Burkholderiales</taxon>
        <taxon>Comamonadaceae</taxon>
        <taxon>Delftia</taxon>
    </lineage>
</organism>
<evidence type="ECO:0000256" key="3">
    <source>
        <dbReference type="ARBA" id="ARBA00023136"/>
    </source>
</evidence>
<dbReference type="SUPFAM" id="SSF103473">
    <property type="entry name" value="MFS general substrate transporter"/>
    <property type="match status" value="1"/>
</dbReference>
<dbReference type="Gene3D" id="1.20.1250.20">
    <property type="entry name" value="MFS general substrate transporter like domains"/>
    <property type="match status" value="1"/>
</dbReference>
<dbReference type="AlphaFoldDB" id="A0A7T2S7F0"/>
<dbReference type="InterPro" id="IPR036259">
    <property type="entry name" value="MFS_trans_sf"/>
</dbReference>
<evidence type="ECO:0000259" key="5">
    <source>
        <dbReference type="PROSITE" id="PS50850"/>
    </source>
</evidence>
<evidence type="ECO:0000256" key="2">
    <source>
        <dbReference type="ARBA" id="ARBA00022989"/>
    </source>
</evidence>
<protein>
    <submittedName>
        <fullName evidence="6">MFS transporter</fullName>
    </submittedName>
</protein>
<feature type="transmembrane region" description="Helical" evidence="4">
    <location>
        <begin position="101"/>
        <end position="123"/>
    </location>
</feature>
<feature type="transmembrane region" description="Helical" evidence="4">
    <location>
        <begin position="336"/>
        <end position="358"/>
    </location>
</feature>
<feature type="transmembrane region" description="Helical" evidence="4">
    <location>
        <begin position="280"/>
        <end position="298"/>
    </location>
</feature>
<evidence type="ECO:0000256" key="4">
    <source>
        <dbReference type="SAM" id="Phobius"/>
    </source>
</evidence>
<feature type="transmembrane region" description="Helical" evidence="4">
    <location>
        <begin position="166"/>
        <end position="184"/>
    </location>
</feature>
<reference evidence="6 7" key="1">
    <citation type="submission" date="2020-12" db="EMBL/GenBank/DDBJ databases">
        <title>FDA dAtabase for Regulatory Grade micrObial Sequences (FDA-ARGOS): Supporting development and validation of Infectious Disease Dx tests.</title>
        <authorList>
            <person name="Sproer C."/>
            <person name="Gronow S."/>
            <person name="Severitt S."/>
            <person name="Schroder I."/>
            <person name="Tallon L."/>
            <person name="Sadzewicz L."/>
            <person name="Zhao X."/>
            <person name="Boylan J."/>
            <person name="Ott S."/>
            <person name="Bowen H."/>
            <person name="Vavikolanu K."/>
            <person name="Mehta A."/>
            <person name="Aluvathingal J."/>
            <person name="Nadendla S."/>
            <person name="Lowell S."/>
            <person name="Myers T."/>
            <person name="Yan Y."/>
            <person name="Sichtig H."/>
        </authorList>
    </citation>
    <scope>NUCLEOTIDE SEQUENCE [LARGE SCALE GENOMIC DNA]</scope>
    <source>
        <strain evidence="6 7">FDAARGOS_909</strain>
    </source>
</reference>
<evidence type="ECO:0000256" key="1">
    <source>
        <dbReference type="ARBA" id="ARBA00022692"/>
    </source>
</evidence>
<dbReference type="PANTHER" id="PTHR42910:SF1">
    <property type="entry name" value="MAJOR FACILITATOR SUPERFAMILY (MFS) PROFILE DOMAIN-CONTAINING PROTEIN"/>
    <property type="match status" value="1"/>
</dbReference>
<keyword evidence="1 4" id="KW-0812">Transmembrane</keyword>
<evidence type="ECO:0000313" key="7">
    <source>
        <dbReference type="Proteomes" id="UP000594778"/>
    </source>
</evidence>
<feature type="transmembrane region" description="Helical" evidence="4">
    <location>
        <begin position="249"/>
        <end position="268"/>
    </location>
</feature>
<dbReference type="Proteomes" id="UP000594778">
    <property type="component" value="Chromosome"/>
</dbReference>
<accession>A0A7T2S7F0</accession>